<evidence type="ECO:0000313" key="3">
    <source>
        <dbReference type="EMBL" id="JAG60537.1"/>
    </source>
</evidence>
<organism evidence="2">
    <name type="scientific">Lygus hesperus</name>
    <name type="common">Western plant bug</name>
    <dbReference type="NCBI Taxonomy" id="30085"/>
    <lineage>
        <taxon>Eukaryota</taxon>
        <taxon>Metazoa</taxon>
        <taxon>Ecdysozoa</taxon>
        <taxon>Arthropoda</taxon>
        <taxon>Hexapoda</taxon>
        <taxon>Insecta</taxon>
        <taxon>Pterygota</taxon>
        <taxon>Neoptera</taxon>
        <taxon>Paraneoptera</taxon>
        <taxon>Hemiptera</taxon>
        <taxon>Heteroptera</taxon>
        <taxon>Panheteroptera</taxon>
        <taxon>Cimicomorpha</taxon>
        <taxon>Miridae</taxon>
        <taxon>Mirini</taxon>
        <taxon>Lygus</taxon>
    </lineage>
</organism>
<dbReference type="EMBL" id="GBHO01032872">
    <property type="protein sequence ID" value="JAG10732.1"/>
    <property type="molecule type" value="Transcribed_RNA"/>
</dbReference>
<sequence length="424" mass="45146">MKAVLVILLASALIYEVAECSPANFLADKTLAKLSAWIQAEGANWVTLSGHFEKGIVAGQASDNYTLAMAGPAFNLDGSLSRISEATLSDGVPDPNYDSSQKLVFSIAIKNVTVDYKHVAYNDDNNGFFNITSMGTSDGISAVITIDIKGSGDSCMGFADDVTVDFSGNVYVSTDGVQEAFPQVIAAVTNHFKTNVPNAMGLLVQAAAFNSLDGFDICTGVLNPLPQANVMARRIMNAMQDGLNQNIQYWAVLPGFYKTDTDLNGTTLDRVVVRAGNFSSIGTLTRNGDASYSGNGDPQWTFLNMVIETDTVTAMYGNVLYTSNLAQYSLAVRVDAQKMTTSMSFTFYQEIGSSKPSCVDGSMGAGAFYEGGKVQVTPLTADVPADVIQQVSNFVTQGFLDNINGGSEDLFMSAGKYALKQVCS</sequence>
<keyword evidence="1" id="KW-0732">Signal</keyword>
<feature type="signal peptide" evidence="1">
    <location>
        <begin position="1"/>
        <end position="20"/>
    </location>
</feature>
<feature type="chain" id="PRO_5015033700" evidence="1">
    <location>
        <begin position="21"/>
        <end position="424"/>
    </location>
</feature>
<reference evidence="2" key="2">
    <citation type="submission" date="2014-07" db="EMBL/GenBank/DDBJ databases">
        <authorList>
            <person name="Hull J."/>
        </authorList>
    </citation>
    <scope>NUCLEOTIDE SEQUENCE</scope>
</reference>
<reference evidence="2" key="1">
    <citation type="journal article" date="2014" name="PLoS ONE">
        <title>Transcriptome-Based Identification of ABC Transporters in the Western Tarnished Plant Bug Lygus hesperus.</title>
        <authorList>
            <person name="Hull J.J."/>
            <person name="Chaney K."/>
            <person name="Geib S.M."/>
            <person name="Fabrick J.A."/>
            <person name="Brent C.S."/>
            <person name="Walsh D."/>
            <person name="Lavine L.C."/>
        </authorList>
    </citation>
    <scope>NUCLEOTIDE SEQUENCE</scope>
</reference>
<protein>
    <submittedName>
        <fullName evidence="2">Vacuolar protein sorting-associated protein 27</fullName>
    </submittedName>
</protein>
<name>A0A0A9WQJ4_LYGHE</name>
<accession>A0A0A9WQJ4</accession>
<dbReference type="AlphaFoldDB" id="A0A0A9WQJ4"/>
<evidence type="ECO:0000313" key="2">
    <source>
        <dbReference type="EMBL" id="JAG10732.1"/>
    </source>
</evidence>
<evidence type="ECO:0000256" key="1">
    <source>
        <dbReference type="SAM" id="SignalP"/>
    </source>
</evidence>
<dbReference type="EMBL" id="GBRD01005284">
    <property type="protein sequence ID" value="JAG60537.1"/>
    <property type="molecule type" value="Transcribed_RNA"/>
</dbReference>
<proteinExistence type="predicted"/>
<reference evidence="3" key="3">
    <citation type="submission" date="2014-09" db="EMBL/GenBank/DDBJ databases">
        <authorList>
            <person name="Magalhaes I.L.F."/>
            <person name="Oliveira U."/>
            <person name="Santos F.R."/>
            <person name="Vidigal T.H.D.A."/>
            <person name="Brescovit A.D."/>
            <person name="Santos A.J."/>
        </authorList>
    </citation>
    <scope>NUCLEOTIDE SEQUENCE</scope>
</reference>
<gene>
    <name evidence="2" type="primary">vps27</name>
    <name evidence="2" type="ORF">CM83_63670</name>
</gene>